<feature type="region of interest" description="Disordered" evidence="1">
    <location>
        <begin position="171"/>
        <end position="282"/>
    </location>
</feature>
<feature type="compositionally biased region" description="Low complexity" evidence="1">
    <location>
        <begin position="208"/>
        <end position="223"/>
    </location>
</feature>
<dbReference type="PANTHER" id="PTHR33096:SF1">
    <property type="entry name" value="CXC1-LIKE CYSTEINE CLUSTER ASSOCIATED WITH KDZ TRANSPOSASES DOMAIN-CONTAINING PROTEIN"/>
    <property type="match status" value="1"/>
</dbReference>
<evidence type="ECO:0000256" key="1">
    <source>
        <dbReference type="SAM" id="MobiDB-lite"/>
    </source>
</evidence>
<dbReference type="PANTHER" id="PTHR33096">
    <property type="entry name" value="CXC2 DOMAIN-CONTAINING PROTEIN"/>
    <property type="match status" value="1"/>
</dbReference>
<dbReference type="Proteomes" id="UP000184267">
    <property type="component" value="Unassembled WGS sequence"/>
</dbReference>
<proteinExistence type="predicted"/>
<keyword evidence="3" id="KW-1185">Reference proteome</keyword>
<feature type="compositionally biased region" description="Low complexity" evidence="1">
    <location>
        <begin position="790"/>
        <end position="800"/>
    </location>
</feature>
<name>A0A1M2VVY0_TRAPU</name>
<feature type="non-terminal residue" evidence="2">
    <location>
        <position position="1"/>
    </location>
</feature>
<protein>
    <recommendedName>
        <fullName evidence="4">CxC1-like cysteine cluster associated with KDZ transposases domain-containing protein</fullName>
    </recommendedName>
</protein>
<feature type="compositionally biased region" description="Low complexity" evidence="1">
    <location>
        <begin position="266"/>
        <end position="280"/>
    </location>
</feature>
<dbReference type="Pfam" id="PF18758">
    <property type="entry name" value="KDZ"/>
    <property type="match status" value="1"/>
</dbReference>
<feature type="compositionally biased region" description="Low complexity" evidence="1">
    <location>
        <begin position="498"/>
        <end position="507"/>
    </location>
</feature>
<dbReference type="AlphaFoldDB" id="A0A1M2VVY0"/>
<feature type="region of interest" description="Disordered" evidence="1">
    <location>
        <begin position="479"/>
        <end position="507"/>
    </location>
</feature>
<feature type="compositionally biased region" description="Low complexity" evidence="1">
    <location>
        <begin position="183"/>
        <end position="200"/>
    </location>
</feature>
<evidence type="ECO:0000313" key="3">
    <source>
        <dbReference type="Proteomes" id="UP000184267"/>
    </source>
</evidence>
<feature type="region of interest" description="Disordered" evidence="1">
    <location>
        <begin position="790"/>
        <end position="814"/>
    </location>
</feature>
<evidence type="ECO:0008006" key="4">
    <source>
        <dbReference type="Google" id="ProtNLM"/>
    </source>
</evidence>
<sequence>YMAKSKKSKSGLSKGVRRFTVFEDRPGSSTSTRVTSHMFSHGALVKEKAAAQHRINLALSGVSDRAAQQIRDLHSQPDTSDNTDHEHAFHGTAMEVDDYEDEEEDVSEDVLHALRDFLGERWQRGKAKGTRTWRQRLERADANWLTILQELTGAYLQWRYASPTTPFAAPPNCPLSARASSGNPPATSPLTPATTTTSSGDPPPTSPPAATTATVNTRNPPATSLEDVRLPPSQPDEIMPGLQSTGTPHRSTDTPPDAVFPPEDIASSPPRSSSSAASAPDGTRDCTYNFDINVVDMYSLVRSAHIQRDTTQTTVIALAEQGYLASTPMSPTLAITFNTLEHFRLLRLRKPSFSLEAFAKVLCDSYALPYRRRYRTALSDCFDIYLAILHVIEEHVKIALKRDSPDWRVQNSCPACCYELEGEEPLRWRRIFCFDGNNSLKRVAKFGDRKVADVREFADSDYYLSNEFVDQFKHEVDNALANGDPPDQSTGSDHEDAAAAVDPADTVDPSVADHCTRNWKAAANDATKTMWAIFHESGVFGSACRHGFILWIADMVRSGELAKYPLSVISKALAVLGPRLLIGYDIGCKFCGTIDRSSLGADFRRLECRCCVDVFHGYSHSHRCQTQHHPSIIEGAGIEDLGTMERIFSASNQLATITRYASQFHRRVIIDMFFKQWDNNKYANLATMLLENYRQALKIIEEDSAAVDNALRELNYTTADLSNWQEEEAAYFMSVGREPPENAAAVEYVLLLHELRTIDAQLSKSMDMFMTSIPQDYSFQSPTASASAAAAAPNGSYSAATSQTRKKETERRHLREKWDHVSCDVIGMELKMGIDPRWTPDAPNYKATLQYIAERNYQVALEKLHGLVVQHLFELHNMNISQTAYKVRTYIAKNLQRRSEAIRTAVREYNTAAQSLNPPRPTLDWTTVTHYGFLDEFELLRDTRNNIRAKPWAQPLAREAMKKFRRVARAREELVRCNVEIRRLHTSILDENTALNCAVRDARSRGDTIAGPLDVFSTHRMRVNARLLVIISQIHALEGFTGDVNPGVRIGSSSGSSATGNDAASTAEQDLAREMAELVLDREDDTPDDTEMADVARVVNFAVNVS</sequence>
<feature type="compositionally biased region" description="Basic and acidic residues" evidence="1">
    <location>
        <begin position="805"/>
        <end position="814"/>
    </location>
</feature>
<dbReference type="OrthoDB" id="2505969at2759"/>
<evidence type="ECO:0000313" key="2">
    <source>
        <dbReference type="EMBL" id="OJT11774.1"/>
    </source>
</evidence>
<dbReference type="InterPro" id="IPR040521">
    <property type="entry name" value="KDZ"/>
</dbReference>
<dbReference type="EMBL" id="MNAD01000577">
    <property type="protein sequence ID" value="OJT11774.1"/>
    <property type="molecule type" value="Genomic_DNA"/>
</dbReference>
<comment type="caution">
    <text evidence="2">The sequence shown here is derived from an EMBL/GenBank/DDBJ whole genome shotgun (WGS) entry which is preliminary data.</text>
</comment>
<gene>
    <name evidence="2" type="ORF">TRAPUB_11681</name>
</gene>
<reference evidence="2 3" key="1">
    <citation type="submission" date="2016-10" db="EMBL/GenBank/DDBJ databases">
        <title>Genome sequence of the basidiomycete white-rot fungus Trametes pubescens.</title>
        <authorList>
            <person name="Makela M.R."/>
            <person name="Granchi Z."/>
            <person name="Peng M."/>
            <person name="De Vries R.P."/>
            <person name="Grigoriev I."/>
            <person name="Riley R."/>
            <person name="Hilden K."/>
        </authorList>
    </citation>
    <scope>NUCLEOTIDE SEQUENCE [LARGE SCALE GENOMIC DNA]</scope>
    <source>
        <strain evidence="2 3">FBCC735</strain>
    </source>
</reference>
<dbReference type="STRING" id="154538.A0A1M2VVY0"/>
<organism evidence="2 3">
    <name type="scientific">Trametes pubescens</name>
    <name type="common">White-rot fungus</name>
    <dbReference type="NCBI Taxonomy" id="154538"/>
    <lineage>
        <taxon>Eukaryota</taxon>
        <taxon>Fungi</taxon>
        <taxon>Dikarya</taxon>
        <taxon>Basidiomycota</taxon>
        <taxon>Agaricomycotina</taxon>
        <taxon>Agaricomycetes</taxon>
        <taxon>Polyporales</taxon>
        <taxon>Polyporaceae</taxon>
        <taxon>Trametes</taxon>
    </lineage>
</organism>
<accession>A0A1M2VVY0</accession>